<gene>
    <name evidence="2" type="ORF">IAB73_08160</name>
</gene>
<evidence type="ECO:0000313" key="2">
    <source>
        <dbReference type="EMBL" id="HIQ72163.1"/>
    </source>
</evidence>
<comment type="caution">
    <text evidence="2">The sequence shown here is derived from an EMBL/GenBank/DDBJ whole genome shotgun (WGS) entry which is preliminary data.</text>
</comment>
<keyword evidence="1" id="KW-1133">Transmembrane helix</keyword>
<organism evidence="2 3">
    <name type="scientific">Candidatus Onthenecus intestinigallinarum</name>
    <dbReference type="NCBI Taxonomy" id="2840875"/>
    <lineage>
        <taxon>Bacteria</taxon>
        <taxon>Bacillati</taxon>
        <taxon>Bacillota</taxon>
        <taxon>Clostridia</taxon>
        <taxon>Eubacteriales</taxon>
        <taxon>Candidatus Onthenecus</taxon>
    </lineage>
</organism>
<evidence type="ECO:0000313" key="3">
    <source>
        <dbReference type="Proteomes" id="UP000886887"/>
    </source>
</evidence>
<proteinExistence type="predicted"/>
<name>A0A9D0ZCY1_9FIRM</name>
<dbReference type="EMBL" id="DVFJ01000029">
    <property type="protein sequence ID" value="HIQ72163.1"/>
    <property type="molecule type" value="Genomic_DNA"/>
</dbReference>
<keyword evidence="1" id="KW-0812">Transmembrane</keyword>
<protein>
    <submittedName>
        <fullName evidence="2">Uncharacterized protein</fullName>
    </submittedName>
</protein>
<keyword evidence="1" id="KW-0472">Membrane</keyword>
<accession>A0A9D0ZCY1</accession>
<feature type="transmembrane region" description="Helical" evidence="1">
    <location>
        <begin position="12"/>
        <end position="36"/>
    </location>
</feature>
<dbReference type="Proteomes" id="UP000886887">
    <property type="component" value="Unassembled WGS sequence"/>
</dbReference>
<dbReference type="AlphaFoldDB" id="A0A9D0ZCY1"/>
<sequence>MSEHKPHTGFKIAAGIMDFFGVAAASLVIVILMLMLSSLYTWLRQDLQTTFAGISKNITEAVVVDATDNR</sequence>
<evidence type="ECO:0000256" key="1">
    <source>
        <dbReference type="SAM" id="Phobius"/>
    </source>
</evidence>
<reference evidence="2" key="1">
    <citation type="submission" date="2020-10" db="EMBL/GenBank/DDBJ databases">
        <authorList>
            <person name="Gilroy R."/>
        </authorList>
    </citation>
    <scope>NUCLEOTIDE SEQUENCE</scope>
    <source>
        <strain evidence="2">ChiSxjej2B14-6234</strain>
    </source>
</reference>
<reference evidence="2" key="2">
    <citation type="journal article" date="2021" name="PeerJ">
        <title>Extensive microbial diversity within the chicken gut microbiome revealed by metagenomics and culture.</title>
        <authorList>
            <person name="Gilroy R."/>
            <person name="Ravi A."/>
            <person name="Getino M."/>
            <person name="Pursley I."/>
            <person name="Horton D.L."/>
            <person name="Alikhan N.F."/>
            <person name="Baker D."/>
            <person name="Gharbi K."/>
            <person name="Hall N."/>
            <person name="Watson M."/>
            <person name="Adriaenssens E.M."/>
            <person name="Foster-Nyarko E."/>
            <person name="Jarju S."/>
            <person name="Secka A."/>
            <person name="Antonio M."/>
            <person name="Oren A."/>
            <person name="Chaudhuri R.R."/>
            <person name="La Ragione R."/>
            <person name="Hildebrand F."/>
            <person name="Pallen M.J."/>
        </authorList>
    </citation>
    <scope>NUCLEOTIDE SEQUENCE</scope>
    <source>
        <strain evidence="2">ChiSxjej2B14-6234</strain>
    </source>
</reference>